<comment type="caution">
    <text evidence="3">The sequence shown here is derived from an EMBL/GenBank/DDBJ whole genome shotgun (WGS) entry which is preliminary data.</text>
</comment>
<evidence type="ECO:0000256" key="1">
    <source>
        <dbReference type="SAM" id="MobiDB-lite"/>
    </source>
</evidence>
<accession>A0A8J7J6N8</accession>
<dbReference type="EMBL" id="JADEWZ010000062">
    <property type="protein sequence ID" value="MBE9118819.1"/>
    <property type="molecule type" value="Genomic_DNA"/>
</dbReference>
<organism evidence="3 4">
    <name type="scientific">Lusitaniella coriacea LEGE 07157</name>
    <dbReference type="NCBI Taxonomy" id="945747"/>
    <lineage>
        <taxon>Bacteria</taxon>
        <taxon>Bacillati</taxon>
        <taxon>Cyanobacteriota</taxon>
        <taxon>Cyanophyceae</taxon>
        <taxon>Spirulinales</taxon>
        <taxon>Lusitaniellaceae</taxon>
        <taxon>Lusitaniella</taxon>
    </lineage>
</organism>
<feature type="region of interest" description="Disordered" evidence="1">
    <location>
        <begin position="37"/>
        <end position="71"/>
    </location>
</feature>
<sequence>MLLNFNRVRSKFPCGRVAIVTLLFASFTLGAIAQAQNNSTRYSRKRNKPHLLLSQTPTPSPSKPDTPGGSR</sequence>
<feature type="signal peptide" evidence="2">
    <location>
        <begin position="1"/>
        <end position="33"/>
    </location>
</feature>
<dbReference type="Proteomes" id="UP000654482">
    <property type="component" value="Unassembled WGS sequence"/>
</dbReference>
<reference evidence="3" key="1">
    <citation type="submission" date="2020-10" db="EMBL/GenBank/DDBJ databases">
        <authorList>
            <person name="Castelo-Branco R."/>
            <person name="Eusebio N."/>
            <person name="Adriana R."/>
            <person name="Vieira A."/>
            <person name="Brugerolle De Fraissinette N."/>
            <person name="Rezende De Castro R."/>
            <person name="Schneider M.P."/>
            <person name="Vasconcelos V."/>
            <person name="Leao P.N."/>
        </authorList>
    </citation>
    <scope>NUCLEOTIDE SEQUENCE</scope>
    <source>
        <strain evidence="3">LEGE 07157</strain>
    </source>
</reference>
<dbReference type="AlphaFoldDB" id="A0A8J7J6N8"/>
<gene>
    <name evidence="3" type="ORF">IQ249_23295</name>
</gene>
<proteinExistence type="predicted"/>
<dbReference type="RefSeq" id="WP_194031915.1">
    <property type="nucleotide sequence ID" value="NZ_JADEWZ010000062.1"/>
</dbReference>
<keyword evidence="4" id="KW-1185">Reference proteome</keyword>
<name>A0A8J7J6N8_9CYAN</name>
<keyword evidence="2" id="KW-0732">Signal</keyword>
<evidence type="ECO:0000256" key="2">
    <source>
        <dbReference type="SAM" id="SignalP"/>
    </source>
</evidence>
<protein>
    <submittedName>
        <fullName evidence="3">Uncharacterized protein</fullName>
    </submittedName>
</protein>
<evidence type="ECO:0000313" key="4">
    <source>
        <dbReference type="Proteomes" id="UP000654482"/>
    </source>
</evidence>
<feature type="chain" id="PRO_5035273456" evidence="2">
    <location>
        <begin position="34"/>
        <end position="71"/>
    </location>
</feature>
<evidence type="ECO:0000313" key="3">
    <source>
        <dbReference type="EMBL" id="MBE9118819.1"/>
    </source>
</evidence>